<sequence length="130" mass="14324">MQLDDVNSADDLAVLSHNQKQMQEKTTSVAADSAIVGLNIHKGSSKILRYNTTRPNRLTPDGEALDDVKTFTYLVSVIDEHGGSDTDVNARVGKARAPYLQLITSANQHNCQPTPKSEVSIRMSKQFYCM</sequence>
<dbReference type="PANTHER" id="PTHR47027">
    <property type="entry name" value="REVERSE TRANSCRIPTASE DOMAIN-CONTAINING PROTEIN"/>
    <property type="match status" value="1"/>
</dbReference>
<name>A0A183LLP0_9TREM</name>
<dbReference type="EMBL" id="UZAI01001527">
    <property type="protein sequence ID" value="VDO62872.1"/>
    <property type="molecule type" value="Genomic_DNA"/>
</dbReference>
<evidence type="ECO:0000313" key="1">
    <source>
        <dbReference type="EMBL" id="VDO62872.1"/>
    </source>
</evidence>
<dbReference type="Proteomes" id="UP000277204">
    <property type="component" value="Unassembled WGS sequence"/>
</dbReference>
<organism evidence="1 2">
    <name type="scientific">Schistosoma margrebowiei</name>
    <dbReference type="NCBI Taxonomy" id="48269"/>
    <lineage>
        <taxon>Eukaryota</taxon>
        <taxon>Metazoa</taxon>
        <taxon>Spiralia</taxon>
        <taxon>Lophotrochozoa</taxon>
        <taxon>Platyhelminthes</taxon>
        <taxon>Trematoda</taxon>
        <taxon>Digenea</taxon>
        <taxon>Strigeidida</taxon>
        <taxon>Schistosomatoidea</taxon>
        <taxon>Schistosomatidae</taxon>
        <taxon>Schistosoma</taxon>
    </lineage>
</organism>
<dbReference type="PANTHER" id="PTHR47027:SF25">
    <property type="entry name" value="REVERSE TRANSCRIPTASE DOMAIN-CONTAINING PROTEIN"/>
    <property type="match status" value="1"/>
</dbReference>
<dbReference type="AlphaFoldDB" id="A0A183LLP0"/>
<evidence type="ECO:0000313" key="2">
    <source>
        <dbReference type="Proteomes" id="UP000277204"/>
    </source>
</evidence>
<accession>A0A183LLP0</accession>
<keyword evidence="2" id="KW-1185">Reference proteome</keyword>
<protein>
    <submittedName>
        <fullName evidence="1">Uncharacterized protein</fullName>
    </submittedName>
</protein>
<gene>
    <name evidence="1" type="ORF">SMRZ_LOCUS4715</name>
</gene>
<proteinExistence type="predicted"/>
<reference evidence="1 2" key="1">
    <citation type="submission" date="2018-11" db="EMBL/GenBank/DDBJ databases">
        <authorList>
            <consortium name="Pathogen Informatics"/>
        </authorList>
    </citation>
    <scope>NUCLEOTIDE SEQUENCE [LARGE SCALE GENOMIC DNA]</scope>
    <source>
        <strain evidence="1 2">Zambia</strain>
    </source>
</reference>